<feature type="transmembrane region" description="Helical" evidence="7">
    <location>
        <begin position="54"/>
        <end position="74"/>
    </location>
</feature>
<comment type="subcellular location">
    <subcellularLocation>
        <location evidence="1">Cell membrane</location>
        <topology evidence="1">Multi-pass membrane protein</topology>
    </subcellularLocation>
</comment>
<evidence type="ECO:0000256" key="3">
    <source>
        <dbReference type="ARBA" id="ARBA00022475"/>
    </source>
</evidence>
<name>A0A3S9P0Z2_9BACT</name>
<dbReference type="EMBL" id="CP034562">
    <property type="protein sequence ID" value="AZQ61864.1"/>
    <property type="molecule type" value="Genomic_DNA"/>
</dbReference>
<organism evidence="8 9">
    <name type="scientific">Flammeovirga pectinis</name>
    <dbReference type="NCBI Taxonomy" id="2494373"/>
    <lineage>
        <taxon>Bacteria</taxon>
        <taxon>Pseudomonadati</taxon>
        <taxon>Bacteroidota</taxon>
        <taxon>Cytophagia</taxon>
        <taxon>Cytophagales</taxon>
        <taxon>Flammeovirgaceae</taxon>
        <taxon>Flammeovirga</taxon>
    </lineage>
</organism>
<evidence type="ECO:0000256" key="1">
    <source>
        <dbReference type="ARBA" id="ARBA00004651"/>
    </source>
</evidence>
<keyword evidence="6 7" id="KW-0472">Membrane</keyword>
<keyword evidence="5 7" id="KW-1133">Transmembrane helix</keyword>
<dbReference type="PANTHER" id="PTHR33452">
    <property type="entry name" value="OXIDOREDUCTASE CATD-RELATED"/>
    <property type="match status" value="1"/>
</dbReference>
<sequence length="143" mass="15867">MFKQLIQTNNSKSILLIRIMVGVVFLSEGIQKFIFPALRGVGRFEKIGLPNPEILGNLIGGIEIICGVLILVGFITRLGSFFTFMIMLTALATTKFTILQNDGFWVMMHASRTDFAMLLGSLFLLINGGGLWSMDYINTKKVS</sequence>
<dbReference type="Proteomes" id="UP000267268">
    <property type="component" value="Chromosome 1"/>
</dbReference>
<evidence type="ECO:0000256" key="6">
    <source>
        <dbReference type="ARBA" id="ARBA00023136"/>
    </source>
</evidence>
<feature type="transmembrane region" description="Helical" evidence="7">
    <location>
        <begin position="81"/>
        <end position="99"/>
    </location>
</feature>
<dbReference type="InterPro" id="IPR032808">
    <property type="entry name" value="DoxX"/>
</dbReference>
<proteinExistence type="inferred from homology"/>
<evidence type="ECO:0000256" key="4">
    <source>
        <dbReference type="ARBA" id="ARBA00022692"/>
    </source>
</evidence>
<reference evidence="8 9" key="1">
    <citation type="submission" date="2018-12" db="EMBL/GenBank/DDBJ databases">
        <title>Flammeovirga pectinis sp. nov., isolated from the gut of the Korean scallop, Patinopecten yessoensis.</title>
        <authorList>
            <person name="Bae J.-W."/>
            <person name="Jeong Y.-S."/>
            <person name="Kang W."/>
        </authorList>
    </citation>
    <scope>NUCLEOTIDE SEQUENCE [LARGE SCALE GENOMIC DNA]</scope>
    <source>
        <strain evidence="8 9">L12M1</strain>
    </source>
</reference>
<accession>A0A3S9P0Z2</accession>
<keyword evidence="4 7" id="KW-0812">Transmembrane</keyword>
<evidence type="ECO:0000256" key="7">
    <source>
        <dbReference type="SAM" id="Phobius"/>
    </source>
</evidence>
<dbReference type="PANTHER" id="PTHR33452:SF1">
    <property type="entry name" value="INNER MEMBRANE PROTEIN YPHA-RELATED"/>
    <property type="match status" value="1"/>
</dbReference>
<feature type="transmembrane region" description="Helical" evidence="7">
    <location>
        <begin position="15"/>
        <end position="34"/>
    </location>
</feature>
<dbReference type="InterPro" id="IPR051907">
    <property type="entry name" value="DoxX-like_oxidoreductase"/>
</dbReference>
<dbReference type="KEGG" id="fll:EI427_06310"/>
<protein>
    <submittedName>
        <fullName evidence="8">DoxX family protein</fullName>
    </submittedName>
</protein>
<dbReference type="Pfam" id="PF07681">
    <property type="entry name" value="DoxX"/>
    <property type="match status" value="1"/>
</dbReference>
<feature type="transmembrane region" description="Helical" evidence="7">
    <location>
        <begin position="115"/>
        <end position="134"/>
    </location>
</feature>
<dbReference type="RefSeq" id="WP_126612801.1">
    <property type="nucleotide sequence ID" value="NZ_CP034562.1"/>
</dbReference>
<evidence type="ECO:0000313" key="9">
    <source>
        <dbReference type="Proteomes" id="UP000267268"/>
    </source>
</evidence>
<dbReference type="OrthoDB" id="9813193at2"/>
<comment type="similarity">
    <text evidence="2">Belongs to the DoxX family.</text>
</comment>
<keyword evidence="9" id="KW-1185">Reference proteome</keyword>
<keyword evidence="3" id="KW-1003">Cell membrane</keyword>
<evidence type="ECO:0000313" key="8">
    <source>
        <dbReference type="EMBL" id="AZQ61864.1"/>
    </source>
</evidence>
<gene>
    <name evidence="8" type="ORF">EI427_06310</name>
</gene>
<dbReference type="AlphaFoldDB" id="A0A3S9P0Z2"/>
<evidence type="ECO:0000256" key="5">
    <source>
        <dbReference type="ARBA" id="ARBA00022989"/>
    </source>
</evidence>
<dbReference type="GO" id="GO:0005886">
    <property type="term" value="C:plasma membrane"/>
    <property type="evidence" value="ECO:0007669"/>
    <property type="project" value="UniProtKB-SubCell"/>
</dbReference>
<evidence type="ECO:0000256" key="2">
    <source>
        <dbReference type="ARBA" id="ARBA00006679"/>
    </source>
</evidence>